<sequence length="747" mass="85307">MIQRRSLKALYYLCLLAVGGLLGYKVYLNFFEPEFEAVHAEQVERLHSALEGKTSFRFVVVGNINNSIGVFERRIVPMLNSTDPAFVVSPGNAVSSGGEDKYRAIHGSLGYLDMPYLLTFGDNEFSNFGSFRFYKHFGPHFWTVQVANSRLIFLDSTGKTPYRWQLRWLGDLLRSDTSKHTFVFLGHPLRKPDADPLFDYEDNDLKPDAFRQALIEQFEAHQVDVVFSANLPLYDSQTVNEVRYITTGGGGGLVMNNDTSFYHYLTVTVTPEDIGLELHKLDIGQQPILKTLESLWFFVHSLFFVGYLNFILILCFFIALAIRLHALVFVDRDYYPDFDLDPSPWQQRALRIAQFTNNYLPFIGGVPLSIDRLHRGLKQAGDKVRIVAPRYRDQPQPEEEPDVIRVPSILAMGENREFRLANIFLRRIRRQIKDVNPDLIHVHHPFWLGSLGLWIAKIMRVPVVYTYHTRLEHYAHFVPLPGRLFRNLISHALIKRFANRCDGVIVPTYSAEEYLRMIGVKSLTFVQPTGIEYDRFRAVSHSAVESLRQELGIGDEHVFVSVSRLSTEKNIDFMINAIASLREKTDHRFRFLMIGEGHEHARLAERIRDKGIEDCFTLVGAVPPDRMPVYYSLGDSFLFASKSETQGMVILEAMAAGLPVVAVRSSGIDDVVRDGYNGFKTPEKIGPWRDSALRLMSDEPLHQTLSANALSFSKDFSVDHFARDVHGIYAEVLADFHKKKTDSDHDS</sequence>
<dbReference type="SUPFAM" id="SSF56300">
    <property type="entry name" value="Metallo-dependent phosphatases"/>
    <property type="match status" value="1"/>
</dbReference>
<evidence type="ECO:0000259" key="3">
    <source>
        <dbReference type="Pfam" id="PF13439"/>
    </source>
</evidence>
<dbReference type="InterPro" id="IPR029052">
    <property type="entry name" value="Metallo-depent_PP-like"/>
</dbReference>
<comment type="caution">
    <text evidence="4">The sequence shown here is derived from an EMBL/GenBank/DDBJ whole genome shotgun (WGS) entry which is preliminary data.</text>
</comment>
<dbReference type="PANTHER" id="PTHR45947:SF3">
    <property type="entry name" value="SULFOQUINOVOSYL TRANSFERASE SQD2"/>
    <property type="match status" value="1"/>
</dbReference>
<dbReference type="PANTHER" id="PTHR45947">
    <property type="entry name" value="SULFOQUINOVOSYL TRANSFERASE SQD2"/>
    <property type="match status" value="1"/>
</dbReference>
<dbReference type="AlphaFoldDB" id="A0A2A2I3X8"/>
<gene>
    <name evidence="4" type="ORF">CF392_09160</name>
</gene>
<dbReference type="SUPFAM" id="SSF53756">
    <property type="entry name" value="UDP-Glycosyltransferase/glycogen phosphorylase"/>
    <property type="match status" value="1"/>
</dbReference>
<keyword evidence="1" id="KW-0812">Transmembrane</keyword>
<dbReference type="Proteomes" id="UP000218332">
    <property type="component" value="Unassembled WGS sequence"/>
</dbReference>
<dbReference type="EMBL" id="NMPM01000048">
    <property type="protein sequence ID" value="PAV25810.1"/>
    <property type="molecule type" value="Genomic_DNA"/>
</dbReference>
<dbReference type="Pfam" id="PF13439">
    <property type="entry name" value="Glyco_transf_4"/>
    <property type="match status" value="1"/>
</dbReference>
<dbReference type="GO" id="GO:0016757">
    <property type="term" value="F:glycosyltransferase activity"/>
    <property type="evidence" value="ECO:0007669"/>
    <property type="project" value="InterPro"/>
</dbReference>
<accession>A0A2A2I3X8</accession>
<proteinExistence type="predicted"/>
<feature type="domain" description="Glycosyltransferase subfamily 4-like N-terminal" evidence="3">
    <location>
        <begin position="363"/>
        <end position="535"/>
    </location>
</feature>
<keyword evidence="5" id="KW-1185">Reference proteome</keyword>
<evidence type="ECO:0000256" key="1">
    <source>
        <dbReference type="SAM" id="Phobius"/>
    </source>
</evidence>
<feature type="transmembrane region" description="Helical" evidence="1">
    <location>
        <begin position="295"/>
        <end position="322"/>
    </location>
</feature>
<feature type="domain" description="Glycosyl transferase family 1" evidence="2">
    <location>
        <begin position="546"/>
        <end position="709"/>
    </location>
</feature>
<keyword evidence="1" id="KW-0472">Membrane</keyword>
<protein>
    <submittedName>
        <fullName evidence="4">Glycosyl transferase family 1</fullName>
    </submittedName>
</protein>
<reference evidence="4 5" key="1">
    <citation type="submission" date="2017-07" db="EMBL/GenBank/DDBJ databases">
        <title>Tamlnaduibacter salinus (Mi-7) genome sequencing.</title>
        <authorList>
            <person name="Verma A."/>
            <person name="Krishnamurthi S."/>
        </authorList>
    </citation>
    <scope>NUCLEOTIDE SEQUENCE [LARGE SCALE GENOMIC DNA]</scope>
    <source>
        <strain evidence="4 5">Mi-7</strain>
    </source>
</reference>
<keyword evidence="4" id="KW-0808">Transferase</keyword>
<dbReference type="Pfam" id="PF00534">
    <property type="entry name" value="Glycos_transf_1"/>
    <property type="match status" value="1"/>
</dbReference>
<dbReference type="RefSeq" id="WP_095611155.1">
    <property type="nucleotide sequence ID" value="NZ_NMPM01000048.1"/>
</dbReference>
<dbReference type="Gene3D" id="3.40.50.2000">
    <property type="entry name" value="Glycogen Phosphorylase B"/>
    <property type="match status" value="2"/>
</dbReference>
<dbReference type="InterPro" id="IPR050194">
    <property type="entry name" value="Glycosyltransferase_grp1"/>
</dbReference>
<dbReference type="Gene3D" id="3.60.21.10">
    <property type="match status" value="1"/>
</dbReference>
<feature type="transmembrane region" description="Helical" evidence="1">
    <location>
        <begin position="9"/>
        <end position="27"/>
    </location>
</feature>
<organism evidence="4 5">
    <name type="scientific">Tamilnaduibacter salinus</name>
    <dbReference type="NCBI Taxonomy" id="1484056"/>
    <lineage>
        <taxon>Bacteria</taxon>
        <taxon>Pseudomonadati</taxon>
        <taxon>Pseudomonadota</taxon>
        <taxon>Gammaproteobacteria</taxon>
        <taxon>Pseudomonadales</taxon>
        <taxon>Marinobacteraceae</taxon>
        <taxon>Tamilnaduibacter</taxon>
    </lineage>
</organism>
<dbReference type="InterPro" id="IPR028098">
    <property type="entry name" value="Glyco_trans_4-like_N"/>
</dbReference>
<keyword evidence="1" id="KW-1133">Transmembrane helix</keyword>
<evidence type="ECO:0000313" key="4">
    <source>
        <dbReference type="EMBL" id="PAV25810.1"/>
    </source>
</evidence>
<dbReference type="InterPro" id="IPR001296">
    <property type="entry name" value="Glyco_trans_1"/>
</dbReference>
<evidence type="ECO:0000313" key="5">
    <source>
        <dbReference type="Proteomes" id="UP000218332"/>
    </source>
</evidence>
<evidence type="ECO:0000259" key="2">
    <source>
        <dbReference type="Pfam" id="PF00534"/>
    </source>
</evidence>
<name>A0A2A2I3X8_9GAMM</name>